<accession>A0A9W8ZQ06</accession>
<gene>
    <name evidence="2" type="ORF">C8J55DRAFT_443041</name>
</gene>
<comment type="caution">
    <text evidence="2">The sequence shown here is derived from an EMBL/GenBank/DDBJ whole genome shotgun (WGS) entry which is preliminary data.</text>
</comment>
<dbReference type="AlphaFoldDB" id="A0A9W8ZQ06"/>
<evidence type="ECO:0000256" key="1">
    <source>
        <dbReference type="SAM" id="MobiDB-lite"/>
    </source>
</evidence>
<dbReference type="EMBL" id="JANVFS010000064">
    <property type="protein sequence ID" value="KAJ4463906.1"/>
    <property type="molecule type" value="Genomic_DNA"/>
</dbReference>
<evidence type="ECO:0000313" key="2">
    <source>
        <dbReference type="EMBL" id="KAJ4463906.1"/>
    </source>
</evidence>
<dbReference type="Proteomes" id="UP001150238">
    <property type="component" value="Unassembled WGS sequence"/>
</dbReference>
<protein>
    <submittedName>
        <fullName evidence="2">Uncharacterized protein</fullName>
    </submittedName>
</protein>
<feature type="region of interest" description="Disordered" evidence="1">
    <location>
        <begin position="69"/>
        <end position="92"/>
    </location>
</feature>
<feature type="region of interest" description="Disordered" evidence="1">
    <location>
        <begin position="162"/>
        <end position="182"/>
    </location>
</feature>
<reference evidence="2" key="1">
    <citation type="submission" date="2022-08" db="EMBL/GenBank/DDBJ databases">
        <authorList>
            <consortium name="DOE Joint Genome Institute"/>
            <person name="Min B."/>
            <person name="Riley R."/>
            <person name="Sierra-Patev S."/>
            <person name="Naranjo-Ortiz M."/>
            <person name="Looney B."/>
            <person name="Konkel Z."/>
            <person name="Slot J.C."/>
            <person name="Sakamoto Y."/>
            <person name="Steenwyk J.L."/>
            <person name="Rokas A."/>
            <person name="Carro J."/>
            <person name="Camarero S."/>
            <person name="Ferreira P."/>
            <person name="Molpeceres G."/>
            <person name="Ruiz-Duenas F.J."/>
            <person name="Serrano A."/>
            <person name="Henrissat B."/>
            <person name="Drula E."/>
            <person name="Hughes K.W."/>
            <person name="Mata J.L."/>
            <person name="Ishikawa N.K."/>
            <person name="Vargas-Isla R."/>
            <person name="Ushijima S."/>
            <person name="Smith C.A."/>
            <person name="Ahrendt S."/>
            <person name="Andreopoulos W."/>
            <person name="He G."/>
            <person name="Labutti K."/>
            <person name="Lipzen A."/>
            <person name="Ng V."/>
            <person name="Sandor L."/>
            <person name="Barry K."/>
            <person name="Martinez A.T."/>
            <person name="Xiao Y."/>
            <person name="Gibbons J.G."/>
            <person name="Terashima K."/>
            <person name="Hibbett D.S."/>
            <person name="Grigoriev I.V."/>
        </authorList>
    </citation>
    <scope>NUCLEOTIDE SEQUENCE</scope>
    <source>
        <strain evidence="2">Sp2 HRB7682 ss15</strain>
    </source>
</reference>
<evidence type="ECO:0000313" key="3">
    <source>
        <dbReference type="Proteomes" id="UP001150238"/>
    </source>
</evidence>
<name>A0A9W8ZQ06_9AGAR</name>
<feature type="compositionally biased region" description="Low complexity" evidence="1">
    <location>
        <begin position="80"/>
        <end position="90"/>
    </location>
</feature>
<reference evidence="2" key="2">
    <citation type="journal article" date="2023" name="Proc. Natl. Acad. Sci. U.S.A.">
        <title>A global phylogenomic analysis of the shiitake genus Lentinula.</title>
        <authorList>
            <person name="Sierra-Patev S."/>
            <person name="Min B."/>
            <person name="Naranjo-Ortiz M."/>
            <person name="Looney B."/>
            <person name="Konkel Z."/>
            <person name="Slot J.C."/>
            <person name="Sakamoto Y."/>
            <person name="Steenwyk J.L."/>
            <person name="Rokas A."/>
            <person name="Carro J."/>
            <person name="Camarero S."/>
            <person name="Ferreira P."/>
            <person name="Molpeceres G."/>
            <person name="Ruiz-Duenas F.J."/>
            <person name="Serrano A."/>
            <person name="Henrissat B."/>
            <person name="Drula E."/>
            <person name="Hughes K.W."/>
            <person name="Mata J.L."/>
            <person name="Ishikawa N.K."/>
            <person name="Vargas-Isla R."/>
            <person name="Ushijima S."/>
            <person name="Smith C.A."/>
            <person name="Donoghue J."/>
            <person name="Ahrendt S."/>
            <person name="Andreopoulos W."/>
            <person name="He G."/>
            <person name="LaButti K."/>
            <person name="Lipzen A."/>
            <person name="Ng V."/>
            <person name="Riley R."/>
            <person name="Sandor L."/>
            <person name="Barry K."/>
            <person name="Martinez A.T."/>
            <person name="Xiao Y."/>
            <person name="Gibbons J.G."/>
            <person name="Terashima K."/>
            <person name="Grigoriev I.V."/>
            <person name="Hibbett D."/>
        </authorList>
    </citation>
    <scope>NUCLEOTIDE SEQUENCE</scope>
    <source>
        <strain evidence="2">Sp2 HRB7682 ss15</strain>
    </source>
</reference>
<organism evidence="2 3">
    <name type="scientific">Lentinula lateritia</name>
    <dbReference type="NCBI Taxonomy" id="40482"/>
    <lineage>
        <taxon>Eukaryota</taxon>
        <taxon>Fungi</taxon>
        <taxon>Dikarya</taxon>
        <taxon>Basidiomycota</taxon>
        <taxon>Agaricomycotina</taxon>
        <taxon>Agaricomycetes</taxon>
        <taxon>Agaricomycetidae</taxon>
        <taxon>Agaricales</taxon>
        <taxon>Marasmiineae</taxon>
        <taxon>Omphalotaceae</taxon>
        <taxon>Lentinula</taxon>
    </lineage>
</organism>
<sequence>MDETPRVTVRVPPANDPLFKSSKIILKLTRTGGHTHSTSMSESADSFPIDGMTMLGHLATMFTSISNLTNSRSRTPPPSTASMTTAVTSPIKNTPTKLPHFLKYAEENLGVENATSHQYALQRARYGPDILSRVADAKLTDLGIPDGDVICLKEAAPSCWNGPDAKRKPSESTLDVSHNEPPRKRIRFERRGKDGSFYTLVGTGIPYEWFYFCDIARTLVPFPPRYVPILESELDDQDM</sequence>
<proteinExistence type="predicted"/>